<proteinExistence type="predicted"/>
<dbReference type="GeneID" id="78773282"/>
<dbReference type="CTD" id="78773282"/>
<dbReference type="EMBL" id="WUAV01000001">
    <property type="protein sequence ID" value="KAF1769751.1"/>
    <property type="molecule type" value="Genomic_DNA"/>
</dbReference>
<organism evidence="2 3">
    <name type="scientific">Caenorhabditis remanei</name>
    <name type="common">Caenorhabditis vulgaris</name>
    <dbReference type="NCBI Taxonomy" id="31234"/>
    <lineage>
        <taxon>Eukaryota</taxon>
        <taxon>Metazoa</taxon>
        <taxon>Ecdysozoa</taxon>
        <taxon>Nematoda</taxon>
        <taxon>Chromadorea</taxon>
        <taxon>Rhabditida</taxon>
        <taxon>Rhabditina</taxon>
        <taxon>Rhabditomorpha</taxon>
        <taxon>Rhabditoidea</taxon>
        <taxon>Rhabditidae</taxon>
        <taxon>Peloderinae</taxon>
        <taxon>Caenorhabditis</taxon>
    </lineage>
</organism>
<comment type="caution">
    <text evidence="2">The sequence shown here is derived from an EMBL/GenBank/DDBJ whole genome shotgun (WGS) entry which is preliminary data.</text>
</comment>
<feature type="region of interest" description="Disordered" evidence="1">
    <location>
        <begin position="121"/>
        <end position="146"/>
    </location>
</feature>
<dbReference type="RefSeq" id="XP_053591677.1">
    <property type="nucleotide sequence ID" value="XM_053723032.1"/>
</dbReference>
<dbReference type="Proteomes" id="UP000483820">
    <property type="component" value="Chromosome I"/>
</dbReference>
<evidence type="ECO:0000313" key="3">
    <source>
        <dbReference type="Proteomes" id="UP000483820"/>
    </source>
</evidence>
<gene>
    <name evidence="2" type="ORF">GCK72_001568</name>
</gene>
<reference evidence="2 3" key="1">
    <citation type="submission" date="2019-12" db="EMBL/GenBank/DDBJ databases">
        <title>Chromosome-level assembly of the Caenorhabditis remanei genome.</title>
        <authorList>
            <person name="Teterina A.A."/>
            <person name="Willis J.H."/>
            <person name="Phillips P.C."/>
        </authorList>
    </citation>
    <scope>NUCLEOTIDE SEQUENCE [LARGE SCALE GENOMIC DNA]</scope>
    <source>
        <strain evidence="2 3">PX506</strain>
        <tissue evidence="2">Whole organism</tissue>
    </source>
</reference>
<protein>
    <submittedName>
        <fullName evidence="2">Uncharacterized protein</fullName>
    </submittedName>
</protein>
<dbReference type="AlphaFoldDB" id="A0A6A5HR71"/>
<evidence type="ECO:0000313" key="2">
    <source>
        <dbReference type="EMBL" id="KAF1769751.1"/>
    </source>
</evidence>
<evidence type="ECO:0000256" key="1">
    <source>
        <dbReference type="SAM" id="MobiDB-lite"/>
    </source>
</evidence>
<accession>A0A6A5HR71</accession>
<feature type="compositionally biased region" description="Basic and acidic residues" evidence="1">
    <location>
        <begin position="136"/>
        <end position="146"/>
    </location>
</feature>
<sequence length="146" mass="17084">MNASFNEYVSDDTSCNPLTPTTFLFSYTNDLAAQVINNVWHVLAQSTESPHYNYVATVRFDVENEDAFFINDDWSGASSTIMNHQPDPSLEPHYFFRRLEQELEENAHKKKHLDLDTFGFEREYNDEDEENNADVEVDHEHEENDE</sequence>
<feature type="compositionally biased region" description="Acidic residues" evidence="1">
    <location>
        <begin position="124"/>
        <end position="135"/>
    </location>
</feature>
<dbReference type="KEGG" id="crq:GCK72_001568"/>
<name>A0A6A5HR71_CAERE</name>